<dbReference type="Gene3D" id="2.40.10.10">
    <property type="entry name" value="Trypsin-like serine proteases"/>
    <property type="match status" value="1"/>
</dbReference>
<proteinExistence type="inferred from homology"/>
<dbReference type="InterPro" id="IPR051487">
    <property type="entry name" value="Ser/Thr_Proteases_Immune/Dev"/>
</dbReference>
<keyword evidence="1" id="KW-1015">Disulfide bond</keyword>
<protein>
    <recommendedName>
        <fullName evidence="4">Peptidase S1 domain-containing protein</fullName>
    </recommendedName>
</protein>
<keyword evidence="3" id="KW-0732">Signal</keyword>
<dbReference type="CDD" id="cd00190">
    <property type="entry name" value="Tryp_SPc"/>
    <property type="match status" value="1"/>
</dbReference>
<feature type="signal peptide" evidence="3">
    <location>
        <begin position="1"/>
        <end position="21"/>
    </location>
</feature>
<dbReference type="InterPro" id="IPR001254">
    <property type="entry name" value="Trypsin_dom"/>
</dbReference>
<name>A0ABD2WX13_9HYME</name>
<evidence type="ECO:0000256" key="2">
    <source>
        <dbReference type="ARBA" id="ARBA00024195"/>
    </source>
</evidence>
<evidence type="ECO:0000256" key="1">
    <source>
        <dbReference type="ARBA" id="ARBA00023157"/>
    </source>
</evidence>
<dbReference type="SMART" id="SM00020">
    <property type="entry name" value="Tryp_SPc"/>
    <property type="match status" value="1"/>
</dbReference>
<dbReference type="PROSITE" id="PS00134">
    <property type="entry name" value="TRYPSIN_HIS"/>
    <property type="match status" value="1"/>
</dbReference>
<feature type="chain" id="PRO_5044880979" description="Peptidase S1 domain-containing protein" evidence="3">
    <location>
        <begin position="22"/>
        <end position="299"/>
    </location>
</feature>
<evidence type="ECO:0000259" key="4">
    <source>
        <dbReference type="PROSITE" id="PS50240"/>
    </source>
</evidence>
<accession>A0ABD2WX13</accession>
<dbReference type="PRINTS" id="PR00722">
    <property type="entry name" value="CHYMOTRYPSIN"/>
</dbReference>
<dbReference type="PANTHER" id="PTHR24256">
    <property type="entry name" value="TRYPTASE-RELATED"/>
    <property type="match status" value="1"/>
</dbReference>
<dbReference type="InterPro" id="IPR018114">
    <property type="entry name" value="TRYPSIN_HIS"/>
</dbReference>
<dbReference type="InterPro" id="IPR001314">
    <property type="entry name" value="Peptidase_S1A"/>
</dbReference>
<dbReference type="InterPro" id="IPR009003">
    <property type="entry name" value="Peptidase_S1_PA"/>
</dbReference>
<dbReference type="SUPFAM" id="SSF50494">
    <property type="entry name" value="Trypsin-like serine proteases"/>
    <property type="match status" value="1"/>
</dbReference>
<evidence type="ECO:0000256" key="3">
    <source>
        <dbReference type="SAM" id="SignalP"/>
    </source>
</evidence>
<evidence type="ECO:0000313" key="6">
    <source>
        <dbReference type="Proteomes" id="UP001627154"/>
    </source>
</evidence>
<dbReference type="InterPro" id="IPR043504">
    <property type="entry name" value="Peptidase_S1_PA_chymotrypsin"/>
</dbReference>
<dbReference type="Pfam" id="PF00089">
    <property type="entry name" value="Trypsin"/>
    <property type="match status" value="1"/>
</dbReference>
<comment type="caution">
    <text evidence="5">The sequence shown here is derived from an EMBL/GenBank/DDBJ whole genome shotgun (WGS) entry which is preliminary data.</text>
</comment>
<keyword evidence="6" id="KW-1185">Reference proteome</keyword>
<comment type="similarity">
    <text evidence="2">Belongs to the peptidase S1 family. CLIP subfamily.</text>
</comment>
<dbReference type="EMBL" id="JBJJXI010000067">
    <property type="protein sequence ID" value="KAL3397113.1"/>
    <property type="molecule type" value="Genomic_DNA"/>
</dbReference>
<dbReference type="Proteomes" id="UP001627154">
    <property type="component" value="Unassembled WGS sequence"/>
</dbReference>
<dbReference type="FunFam" id="2.40.10.10:FF:000068">
    <property type="entry name" value="transmembrane protease serine 2"/>
    <property type="match status" value="1"/>
</dbReference>
<sequence length="299" mass="33636">MKKKSFFSLIMGLQLVVLINSKRLRIVEGEYALPGQFPHQVSIQAMTPDNCTQHVCGGSIIDERHILTASHCVTEELFREFLDIPWTIVAGTVDLKDRSSGVYRDVETIFIPNSYIFNDYGDYNDDIAILKLREALPLDFHEYLNAVNLPDSKQYLPPDNRTAVISGFGAYNQTALSNGSLVTGPMSQFLRFVHGMINVDNQEDCLDSEICVRSPRYQEGDCYGDSGGPLYDEDNNTLIGIVSHSDHESCGDTSKYTRVSAHLDFIYNVLTENIDDTIVWHGQSHKHSLEYPNLTVCDI</sequence>
<gene>
    <name evidence="5" type="ORF">TKK_009140</name>
</gene>
<reference evidence="5 6" key="1">
    <citation type="journal article" date="2024" name="bioRxiv">
        <title>A reference genome for Trichogramma kaykai: A tiny desert-dwelling parasitoid wasp with competing sex-ratio distorters.</title>
        <authorList>
            <person name="Culotta J."/>
            <person name="Lindsey A.R."/>
        </authorList>
    </citation>
    <scope>NUCLEOTIDE SEQUENCE [LARGE SCALE GENOMIC DNA]</scope>
    <source>
        <strain evidence="5 6">KSX58</strain>
    </source>
</reference>
<dbReference type="PROSITE" id="PS50240">
    <property type="entry name" value="TRYPSIN_DOM"/>
    <property type="match status" value="1"/>
</dbReference>
<evidence type="ECO:0000313" key="5">
    <source>
        <dbReference type="EMBL" id="KAL3397113.1"/>
    </source>
</evidence>
<dbReference type="AlphaFoldDB" id="A0ABD2WX13"/>
<organism evidence="5 6">
    <name type="scientific">Trichogramma kaykai</name>
    <dbReference type="NCBI Taxonomy" id="54128"/>
    <lineage>
        <taxon>Eukaryota</taxon>
        <taxon>Metazoa</taxon>
        <taxon>Ecdysozoa</taxon>
        <taxon>Arthropoda</taxon>
        <taxon>Hexapoda</taxon>
        <taxon>Insecta</taxon>
        <taxon>Pterygota</taxon>
        <taxon>Neoptera</taxon>
        <taxon>Endopterygota</taxon>
        <taxon>Hymenoptera</taxon>
        <taxon>Apocrita</taxon>
        <taxon>Proctotrupomorpha</taxon>
        <taxon>Chalcidoidea</taxon>
        <taxon>Trichogrammatidae</taxon>
        <taxon>Trichogramma</taxon>
    </lineage>
</organism>
<feature type="domain" description="Peptidase S1" evidence="4">
    <location>
        <begin position="26"/>
        <end position="271"/>
    </location>
</feature>